<dbReference type="PANTHER" id="PTHR36434">
    <property type="entry name" value="MEMBRANE PROTEASE YUGP-RELATED"/>
    <property type="match status" value="1"/>
</dbReference>
<gene>
    <name evidence="2" type="ORF">AULFYP135_02323</name>
</gene>
<keyword evidence="1" id="KW-1133">Transmembrane helix</keyword>
<accession>A0A6N2VFR7</accession>
<keyword evidence="1" id="KW-0812">Transmembrane</keyword>
<dbReference type="AlphaFoldDB" id="A0A6N2VFR7"/>
<sequence>MFRYYYGFDIYYLVLILPAMLLGLWAQARVNSTFNRYSHVRCRQGYTGSQIARRILDANGLTDVRIEGIRGNLTDHYDPTARVVRLSDSVYDSPSIAAIGVAAHEVGHAIQHANSYAPLTIRNAIIPVTNIGSKLSIPLILLGVVMSFQPLVTVGIVAFSLMAVFQLITLPVEFNASSRALATLNGEHYLDEEEVYGARKVLSAAALTYVAALVMSLAQLMRLVALFGNRDRD</sequence>
<dbReference type="Pfam" id="PF04298">
    <property type="entry name" value="Zn_peptidase_2"/>
    <property type="match status" value="1"/>
</dbReference>
<proteinExistence type="predicted"/>
<protein>
    <submittedName>
        <fullName evidence="2">Neutral zinc metallopeptidase</fullName>
    </submittedName>
</protein>
<feature type="transmembrane region" description="Helical" evidence="1">
    <location>
        <begin position="206"/>
        <end position="227"/>
    </location>
</feature>
<feature type="transmembrane region" description="Helical" evidence="1">
    <location>
        <begin position="139"/>
        <end position="168"/>
    </location>
</feature>
<dbReference type="PANTHER" id="PTHR36434:SF1">
    <property type="entry name" value="MEMBRANE PROTEASE YUGP-RELATED"/>
    <property type="match status" value="1"/>
</dbReference>
<dbReference type="InterPro" id="IPR007395">
    <property type="entry name" value="Zn_peptidase_2"/>
</dbReference>
<feature type="transmembrane region" description="Helical" evidence="1">
    <location>
        <begin position="6"/>
        <end position="26"/>
    </location>
</feature>
<keyword evidence="1" id="KW-0472">Membrane</keyword>
<reference evidence="2" key="1">
    <citation type="submission" date="2019-11" db="EMBL/GenBank/DDBJ databases">
        <authorList>
            <person name="Feng L."/>
        </authorList>
    </citation>
    <scope>NUCLEOTIDE SEQUENCE</scope>
    <source>
        <strain evidence="2">AundefinedLFYP135</strain>
    </source>
</reference>
<dbReference type="EMBL" id="CACRSL010000005">
    <property type="protein sequence ID" value="VYT25866.1"/>
    <property type="molecule type" value="Genomic_DNA"/>
</dbReference>
<organism evidence="2">
    <name type="scientific">uncultured Anaerotruncus sp</name>
    <dbReference type="NCBI Taxonomy" id="905011"/>
    <lineage>
        <taxon>Bacteria</taxon>
        <taxon>Bacillati</taxon>
        <taxon>Bacillota</taxon>
        <taxon>Clostridia</taxon>
        <taxon>Eubacteriales</taxon>
        <taxon>Oscillospiraceae</taxon>
        <taxon>Anaerotruncus</taxon>
        <taxon>environmental samples</taxon>
    </lineage>
</organism>
<evidence type="ECO:0000256" key="1">
    <source>
        <dbReference type="SAM" id="Phobius"/>
    </source>
</evidence>
<evidence type="ECO:0000313" key="2">
    <source>
        <dbReference type="EMBL" id="VYT25866.1"/>
    </source>
</evidence>
<name>A0A6N2VFR7_9FIRM</name>